<dbReference type="PATRIC" id="fig|1637975.4.peg.3014"/>
<keyword evidence="2" id="KW-1185">Reference proteome</keyword>
<reference evidence="1 2" key="1">
    <citation type="submission" date="2015-09" db="EMBL/GenBank/DDBJ databases">
        <title>Genome sequencing project for genomic taxonomy and phylogenomics of Bacillus-like bacteria.</title>
        <authorList>
            <person name="Liu B."/>
            <person name="Wang J."/>
            <person name="Zhu Y."/>
            <person name="Liu G."/>
            <person name="Chen Q."/>
            <person name="Chen Z."/>
            <person name="Lan J."/>
            <person name="Che J."/>
            <person name="Ge C."/>
            <person name="Shi H."/>
            <person name="Pan Z."/>
            <person name="Liu X."/>
        </authorList>
    </citation>
    <scope>NUCLEOTIDE SEQUENCE [LARGE SCALE GENOMIC DNA]</scope>
    <source>
        <strain evidence="1 2">FJAT-18043</strain>
    </source>
</reference>
<evidence type="ECO:0000313" key="1">
    <source>
        <dbReference type="EMBL" id="KQL19842.1"/>
    </source>
</evidence>
<comment type="caution">
    <text evidence="1">The sequence shown here is derived from an EMBL/GenBank/DDBJ whole genome shotgun (WGS) entry which is preliminary data.</text>
</comment>
<dbReference type="RefSeq" id="WP_053476374.1">
    <property type="nucleotide sequence ID" value="NZ_CP041305.1"/>
</dbReference>
<dbReference type="STRING" id="1637975.AN957_15565"/>
<dbReference type="Proteomes" id="UP000050996">
    <property type="component" value="Unassembled WGS sequence"/>
</dbReference>
<organism evidence="1 2">
    <name type="scientific">Cytobacillus solani</name>
    <dbReference type="NCBI Taxonomy" id="1637975"/>
    <lineage>
        <taxon>Bacteria</taxon>
        <taxon>Bacillati</taxon>
        <taxon>Bacillota</taxon>
        <taxon>Bacilli</taxon>
        <taxon>Bacillales</taxon>
        <taxon>Bacillaceae</taxon>
        <taxon>Cytobacillus</taxon>
    </lineage>
</organism>
<evidence type="ECO:0000313" key="2">
    <source>
        <dbReference type="Proteomes" id="UP000050996"/>
    </source>
</evidence>
<gene>
    <name evidence="1" type="ORF">AN957_15565</name>
</gene>
<proteinExistence type="predicted"/>
<sequence>MKRYRLINEFKSYERGTKFYVVAESEFIGVKEYVLRTRDLKRRLIITEVELNRNFLRIYDEHL</sequence>
<accession>A0A0Q3VHK9</accession>
<dbReference type="AlphaFoldDB" id="A0A0Q3VHK9"/>
<protein>
    <submittedName>
        <fullName evidence="1">Uncharacterized protein</fullName>
    </submittedName>
</protein>
<dbReference type="EMBL" id="LJIX01000006">
    <property type="protein sequence ID" value="KQL19842.1"/>
    <property type="molecule type" value="Genomic_DNA"/>
</dbReference>
<name>A0A0Q3VHK9_9BACI</name>